<dbReference type="GO" id="GO:0004146">
    <property type="term" value="F:dihydrofolate reductase activity"/>
    <property type="evidence" value="ECO:0007669"/>
    <property type="project" value="UniProtKB-EC"/>
</dbReference>
<dbReference type="GO" id="GO:0050661">
    <property type="term" value="F:NADP binding"/>
    <property type="evidence" value="ECO:0007669"/>
    <property type="project" value="InterPro"/>
</dbReference>
<reference evidence="8 9" key="1">
    <citation type="submission" date="2018-06" db="EMBL/GenBank/DDBJ databases">
        <title>Halonotius sp. F13-13 a new haloarchaeeon isolated from a solar saltern from Isla Cristina, Huelva, Spain.</title>
        <authorList>
            <person name="Duran-Viseras A."/>
            <person name="Sanchez-Porro C."/>
            <person name="Ventosa A."/>
        </authorList>
    </citation>
    <scope>NUCLEOTIDE SEQUENCE [LARGE SCALE GENOMIC DNA]</scope>
    <source>
        <strain evidence="8 9">CECT 7525</strain>
    </source>
</reference>
<dbReference type="EC" id="1.5.1.3" evidence="2"/>
<name>A0A3A6QRA1_9EURY</name>
<evidence type="ECO:0000256" key="5">
    <source>
        <dbReference type="ARBA" id="ARBA00023002"/>
    </source>
</evidence>
<dbReference type="Gene3D" id="3.40.430.10">
    <property type="entry name" value="Dihydrofolate Reductase, subunit A"/>
    <property type="match status" value="1"/>
</dbReference>
<organism evidence="8 9">
    <name type="scientific">Halonotius pteroides</name>
    <dbReference type="NCBI Taxonomy" id="268735"/>
    <lineage>
        <taxon>Archaea</taxon>
        <taxon>Methanobacteriati</taxon>
        <taxon>Methanobacteriota</taxon>
        <taxon>Stenosarchaea group</taxon>
        <taxon>Halobacteria</taxon>
        <taxon>Halobacteriales</taxon>
        <taxon>Haloferacaceae</taxon>
        <taxon>Halonotius</taxon>
    </lineage>
</organism>
<dbReference type="Proteomes" id="UP000281564">
    <property type="component" value="Unassembled WGS sequence"/>
</dbReference>
<dbReference type="SUPFAM" id="SSF53597">
    <property type="entry name" value="Dihydrofolate reductase-like"/>
    <property type="match status" value="1"/>
</dbReference>
<dbReference type="PANTHER" id="PTHR48069:SF3">
    <property type="entry name" value="DIHYDROFOLATE REDUCTASE"/>
    <property type="match status" value="1"/>
</dbReference>
<keyword evidence="5" id="KW-0560">Oxidoreductase</keyword>
<gene>
    <name evidence="8" type="ORF">DP106_04165</name>
</gene>
<protein>
    <recommendedName>
        <fullName evidence="2">dihydrofolate reductase</fullName>
        <ecNumber evidence="2">1.5.1.3</ecNumber>
    </recommendedName>
</protein>
<evidence type="ECO:0000313" key="8">
    <source>
        <dbReference type="EMBL" id="RJX50797.1"/>
    </source>
</evidence>
<evidence type="ECO:0000256" key="3">
    <source>
        <dbReference type="ARBA" id="ARBA00022563"/>
    </source>
</evidence>
<keyword evidence="3" id="KW-0554">One-carbon metabolism</keyword>
<dbReference type="GO" id="GO:0046452">
    <property type="term" value="P:dihydrofolate metabolic process"/>
    <property type="evidence" value="ECO:0007669"/>
    <property type="project" value="TreeGrafter"/>
</dbReference>
<keyword evidence="9" id="KW-1185">Reference proteome</keyword>
<evidence type="ECO:0000256" key="2">
    <source>
        <dbReference type="ARBA" id="ARBA00012856"/>
    </source>
</evidence>
<dbReference type="GO" id="GO:0005829">
    <property type="term" value="C:cytosol"/>
    <property type="evidence" value="ECO:0007669"/>
    <property type="project" value="TreeGrafter"/>
</dbReference>
<dbReference type="InterPro" id="IPR001796">
    <property type="entry name" value="DHFR_dom"/>
</dbReference>
<evidence type="ECO:0000256" key="6">
    <source>
        <dbReference type="RuleBase" id="RU004474"/>
    </source>
</evidence>
<feature type="domain" description="DHFR" evidence="7">
    <location>
        <begin position="13"/>
        <end position="178"/>
    </location>
</feature>
<sequence>MAENTAADGDDPPIALIAAVAANGVIGDDGEMPWHLPADLQHFKQTTMGNPVVMGRRTHESIAAQIDGPLPGRHNIVLSRSEPDLHEGVVVADSIDAAVAEAEAVCALDDGAERIFVIGGATVYEQFLGLADELVLTELTDAYAGDTEFPEWDDSEWCEVDRDDRDDFAFVTYRRQEA</sequence>
<dbReference type="PIRSF" id="PIRSF000194">
    <property type="entry name" value="DHFR"/>
    <property type="match status" value="1"/>
</dbReference>
<dbReference type="GO" id="GO:0006730">
    <property type="term" value="P:one-carbon metabolic process"/>
    <property type="evidence" value="ECO:0007669"/>
    <property type="project" value="UniProtKB-KW"/>
</dbReference>
<dbReference type="RefSeq" id="WP_120083711.1">
    <property type="nucleotide sequence ID" value="NZ_QMDW01000004.1"/>
</dbReference>
<keyword evidence="4" id="KW-0521">NADP</keyword>
<accession>A0A3A6QRA1</accession>
<dbReference type="PANTHER" id="PTHR48069">
    <property type="entry name" value="DIHYDROFOLATE REDUCTASE"/>
    <property type="match status" value="1"/>
</dbReference>
<dbReference type="InterPro" id="IPR017925">
    <property type="entry name" value="DHFR_CS"/>
</dbReference>
<evidence type="ECO:0000256" key="4">
    <source>
        <dbReference type="ARBA" id="ARBA00022857"/>
    </source>
</evidence>
<dbReference type="PROSITE" id="PS51330">
    <property type="entry name" value="DHFR_2"/>
    <property type="match status" value="1"/>
</dbReference>
<dbReference type="PRINTS" id="PR00070">
    <property type="entry name" value="DHFR"/>
</dbReference>
<dbReference type="Pfam" id="PF00186">
    <property type="entry name" value="DHFR_1"/>
    <property type="match status" value="1"/>
</dbReference>
<dbReference type="InterPro" id="IPR024072">
    <property type="entry name" value="DHFR-like_dom_sf"/>
</dbReference>
<dbReference type="PROSITE" id="PS00075">
    <property type="entry name" value="DHFR_1"/>
    <property type="match status" value="1"/>
</dbReference>
<evidence type="ECO:0000313" key="9">
    <source>
        <dbReference type="Proteomes" id="UP000281564"/>
    </source>
</evidence>
<dbReference type="InterPro" id="IPR012259">
    <property type="entry name" value="DHFR"/>
</dbReference>
<comment type="pathway">
    <text evidence="1">Cofactor biosynthesis; tetrahydrofolate biosynthesis; 5,6,7,8-tetrahydrofolate from 7,8-dihydrofolate: step 1/1.</text>
</comment>
<dbReference type="CDD" id="cd00209">
    <property type="entry name" value="DHFR"/>
    <property type="match status" value="1"/>
</dbReference>
<dbReference type="AlphaFoldDB" id="A0A3A6QRA1"/>
<evidence type="ECO:0000259" key="7">
    <source>
        <dbReference type="PROSITE" id="PS51330"/>
    </source>
</evidence>
<dbReference type="GO" id="GO:0046655">
    <property type="term" value="P:folic acid metabolic process"/>
    <property type="evidence" value="ECO:0007669"/>
    <property type="project" value="TreeGrafter"/>
</dbReference>
<proteinExistence type="inferred from homology"/>
<dbReference type="GO" id="GO:0046654">
    <property type="term" value="P:tetrahydrofolate biosynthetic process"/>
    <property type="evidence" value="ECO:0007669"/>
    <property type="project" value="InterPro"/>
</dbReference>
<evidence type="ECO:0000256" key="1">
    <source>
        <dbReference type="ARBA" id="ARBA00004903"/>
    </source>
</evidence>
<comment type="caution">
    <text evidence="8">The sequence shown here is derived from an EMBL/GenBank/DDBJ whole genome shotgun (WGS) entry which is preliminary data.</text>
</comment>
<comment type="similarity">
    <text evidence="6">Belongs to the dihydrofolate reductase family.</text>
</comment>
<dbReference type="EMBL" id="QMDW01000004">
    <property type="protein sequence ID" value="RJX50797.1"/>
    <property type="molecule type" value="Genomic_DNA"/>
</dbReference>